<evidence type="ECO:0000256" key="1">
    <source>
        <dbReference type="ARBA" id="ARBA00004413"/>
    </source>
</evidence>
<dbReference type="EMBL" id="PUGF01000036">
    <property type="protein sequence ID" value="PRC90781.1"/>
    <property type="molecule type" value="Genomic_DNA"/>
</dbReference>
<comment type="caution">
    <text evidence="12">The sequence shown here is derived from an EMBL/GenBank/DDBJ whole genome shotgun (WGS) entry which is preliminary data.</text>
</comment>
<dbReference type="InterPro" id="IPR012823">
    <property type="entry name" value="Flagell_FliJ"/>
</dbReference>
<keyword evidence="7" id="KW-1005">Bacterial flagellum biogenesis</keyword>
<dbReference type="PIRSF" id="PIRSF019404">
    <property type="entry name" value="FliJ"/>
    <property type="match status" value="1"/>
</dbReference>
<keyword evidence="4" id="KW-0813">Transport</keyword>
<dbReference type="Proteomes" id="UP000237839">
    <property type="component" value="Unassembled WGS sequence"/>
</dbReference>
<evidence type="ECO:0000256" key="2">
    <source>
        <dbReference type="ARBA" id="ARBA00010004"/>
    </source>
</evidence>
<keyword evidence="12" id="KW-0969">Cilium</keyword>
<dbReference type="PANTHER" id="PTHR38786">
    <property type="entry name" value="FLAGELLAR FLIJ PROTEIN"/>
    <property type="match status" value="1"/>
</dbReference>
<feature type="compositionally biased region" description="Basic and acidic residues" evidence="11">
    <location>
        <begin position="119"/>
        <end position="139"/>
    </location>
</feature>
<evidence type="ECO:0000313" key="13">
    <source>
        <dbReference type="Proteomes" id="UP000237839"/>
    </source>
</evidence>
<keyword evidence="8" id="KW-0653">Protein transport</keyword>
<keyword evidence="12" id="KW-0282">Flagellum</keyword>
<dbReference type="GO" id="GO:0006935">
    <property type="term" value="P:chemotaxis"/>
    <property type="evidence" value="ECO:0007669"/>
    <property type="project" value="UniProtKB-KW"/>
</dbReference>
<keyword evidence="9" id="KW-0472">Membrane</keyword>
<dbReference type="GO" id="GO:0009288">
    <property type="term" value="C:bacterial-type flagellum"/>
    <property type="evidence" value="ECO:0007669"/>
    <property type="project" value="InterPro"/>
</dbReference>
<evidence type="ECO:0000256" key="5">
    <source>
        <dbReference type="ARBA" id="ARBA00022475"/>
    </source>
</evidence>
<dbReference type="GO" id="GO:0003774">
    <property type="term" value="F:cytoskeletal motor activity"/>
    <property type="evidence" value="ECO:0007669"/>
    <property type="project" value="InterPro"/>
</dbReference>
<comment type="similarity">
    <text evidence="2">Belongs to the FliJ family.</text>
</comment>
<evidence type="ECO:0000313" key="12">
    <source>
        <dbReference type="EMBL" id="PRC90781.1"/>
    </source>
</evidence>
<dbReference type="OrthoDB" id="6465096at2"/>
<keyword evidence="12" id="KW-0966">Cell projection</keyword>
<dbReference type="AlphaFoldDB" id="A0A2S9GSU9"/>
<sequence>MAQSSPLTTLIELAERMTDEAAAKLGLAIRSCDELEQKLNLLKKYRDDYSLKMQAELKVGRNMQHIRNFQLFLGKIDDAIKGQQLLVISAQQRVLVARQNWQDQERKRMSYSTLEVRAEKVQQKKEARRDQRQNDEHGTRQAFFKR</sequence>
<evidence type="ECO:0000256" key="7">
    <source>
        <dbReference type="ARBA" id="ARBA00022795"/>
    </source>
</evidence>
<gene>
    <name evidence="12" type="ORF">S2091_4529</name>
</gene>
<dbReference type="GO" id="GO:0015031">
    <property type="term" value="P:protein transport"/>
    <property type="evidence" value="ECO:0007669"/>
    <property type="project" value="UniProtKB-KW"/>
</dbReference>
<dbReference type="Pfam" id="PF02050">
    <property type="entry name" value="FliJ"/>
    <property type="match status" value="1"/>
</dbReference>
<evidence type="ECO:0000256" key="8">
    <source>
        <dbReference type="ARBA" id="ARBA00022927"/>
    </source>
</evidence>
<evidence type="ECO:0000256" key="10">
    <source>
        <dbReference type="ARBA" id="ARBA00023225"/>
    </source>
</evidence>
<protein>
    <recommendedName>
        <fullName evidence="3">Flagellar FliJ protein</fullName>
    </recommendedName>
</protein>
<dbReference type="GO" id="GO:0005886">
    <property type="term" value="C:plasma membrane"/>
    <property type="evidence" value="ECO:0007669"/>
    <property type="project" value="UniProtKB-SubCell"/>
</dbReference>
<keyword evidence="10" id="KW-1006">Bacterial flagellum protein export</keyword>
<dbReference type="NCBIfam" id="TIGR02473">
    <property type="entry name" value="flagell_FliJ"/>
    <property type="match status" value="1"/>
</dbReference>
<comment type="subcellular location">
    <subcellularLocation>
        <location evidence="1">Cell membrane</location>
        <topology evidence="1">Peripheral membrane protein</topology>
        <orientation evidence="1">Cytoplasmic side</orientation>
    </subcellularLocation>
</comment>
<evidence type="ECO:0000256" key="11">
    <source>
        <dbReference type="SAM" id="MobiDB-lite"/>
    </source>
</evidence>
<dbReference type="InterPro" id="IPR018006">
    <property type="entry name" value="Flag_FliJ_proteobac"/>
</dbReference>
<keyword evidence="13" id="KW-1185">Reference proteome</keyword>
<feature type="region of interest" description="Disordered" evidence="11">
    <location>
        <begin position="119"/>
        <end position="146"/>
    </location>
</feature>
<name>A0A2S9GSU9_9BURK</name>
<dbReference type="PANTHER" id="PTHR38786:SF1">
    <property type="entry name" value="FLAGELLAR FLIJ PROTEIN"/>
    <property type="match status" value="1"/>
</dbReference>
<dbReference type="InterPro" id="IPR053716">
    <property type="entry name" value="Flag_assembly_chemotaxis_eff"/>
</dbReference>
<dbReference type="InterPro" id="IPR052570">
    <property type="entry name" value="FliJ"/>
</dbReference>
<evidence type="ECO:0000256" key="6">
    <source>
        <dbReference type="ARBA" id="ARBA00022500"/>
    </source>
</evidence>
<evidence type="ECO:0000256" key="4">
    <source>
        <dbReference type="ARBA" id="ARBA00022448"/>
    </source>
</evidence>
<reference evidence="12 13" key="1">
    <citation type="submission" date="2018-02" db="EMBL/GenBank/DDBJ databases">
        <title>Solimicrobium silvestre gen. nov., sp. nov., isolated from alpine forest soil.</title>
        <authorList>
            <person name="Margesin R."/>
            <person name="Albuquerque L."/>
            <person name="Zhang D.-C."/>
            <person name="Froufe H.J.C."/>
            <person name="Severino R."/>
            <person name="Roxo I."/>
            <person name="Egas C."/>
            <person name="Da Costa M.S."/>
        </authorList>
    </citation>
    <scope>NUCLEOTIDE SEQUENCE [LARGE SCALE GENOMIC DNA]</scope>
    <source>
        <strain evidence="12 13">S20-91</strain>
    </source>
</reference>
<dbReference type="GO" id="GO:0044781">
    <property type="term" value="P:bacterial-type flagellum organization"/>
    <property type="evidence" value="ECO:0007669"/>
    <property type="project" value="UniProtKB-KW"/>
</dbReference>
<keyword evidence="6" id="KW-0145">Chemotaxis</keyword>
<organism evidence="12 13">
    <name type="scientific">Solimicrobium silvestre</name>
    <dbReference type="NCBI Taxonomy" id="2099400"/>
    <lineage>
        <taxon>Bacteria</taxon>
        <taxon>Pseudomonadati</taxon>
        <taxon>Pseudomonadota</taxon>
        <taxon>Betaproteobacteria</taxon>
        <taxon>Burkholderiales</taxon>
        <taxon>Oxalobacteraceae</taxon>
        <taxon>Solimicrobium</taxon>
    </lineage>
</organism>
<dbReference type="PRINTS" id="PR01004">
    <property type="entry name" value="FLGFLIJ"/>
</dbReference>
<dbReference type="RefSeq" id="WP_105534253.1">
    <property type="nucleotide sequence ID" value="NZ_PUGF01000036.1"/>
</dbReference>
<keyword evidence="5" id="KW-1003">Cell membrane</keyword>
<dbReference type="GO" id="GO:0071973">
    <property type="term" value="P:bacterial-type flagellum-dependent cell motility"/>
    <property type="evidence" value="ECO:0007669"/>
    <property type="project" value="InterPro"/>
</dbReference>
<evidence type="ECO:0000256" key="3">
    <source>
        <dbReference type="ARBA" id="ARBA00020392"/>
    </source>
</evidence>
<accession>A0A2S9GSU9</accession>
<dbReference type="Gene3D" id="1.10.287.1700">
    <property type="match status" value="1"/>
</dbReference>
<evidence type="ECO:0000256" key="9">
    <source>
        <dbReference type="ARBA" id="ARBA00023136"/>
    </source>
</evidence>
<proteinExistence type="inferred from homology"/>